<dbReference type="Pfam" id="PF04828">
    <property type="entry name" value="GFA"/>
    <property type="match status" value="1"/>
</dbReference>
<feature type="domain" description="CENP-V/GFA" evidence="4">
    <location>
        <begin position="20"/>
        <end position="133"/>
    </location>
</feature>
<dbReference type="Gene3D" id="2.170.150.70">
    <property type="match status" value="1"/>
</dbReference>
<dbReference type="PANTHER" id="PTHR28620">
    <property type="entry name" value="CENTROMERE PROTEIN V"/>
    <property type="match status" value="1"/>
</dbReference>
<evidence type="ECO:0000313" key="6">
    <source>
        <dbReference type="Proteomes" id="UP000054558"/>
    </source>
</evidence>
<dbReference type="STRING" id="105231.A0A1Y1IBR6"/>
<comment type="similarity">
    <text evidence="1">Belongs to the Gfa family.</text>
</comment>
<sequence>MHVELKTASEQAGEGQLVRHAGGCHCRSVRFEVDAPADLVVWDCNCSICAMKRNTHFIVPSTRFHLQKGSGKYLSNYQFNTGVAKHLFCKVCGICSFYVPRSNPDGYAVTVHCLDPGTVRSVTIHQADGQNWEQFMANSDIRKFSKD</sequence>
<keyword evidence="6" id="KW-1185">Reference proteome</keyword>
<dbReference type="InterPro" id="IPR006913">
    <property type="entry name" value="CENP-V/GFA"/>
</dbReference>
<accession>A0A1Y1IBR6</accession>
<organism evidence="5 6">
    <name type="scientific">Klebsormidium nitens</name>
    <name type="common">Green alga</name>
    <name type="synonym">Ulothrix nitens</name>
    <dbReference type="NCBI Taxonomy" id="105231"/>
    <lineage>
        <taxon>Eukaryota</taxon>
        <taxon>Viridiplantae</taxon>
        <taxon>Streptophyta</taxon>
        <taxon>Klebsormidiophyceae</taxon>
        <taxon>Klebsormidiales</taxon>
        <taxon>Klebsormidiaceae</taxon>
        <taxon>Klebsormidium</taxon>
    </lineage>
</organism>
<evidence type="ECO:0000256" key="3">
    <source>
        <dbReference type="ARBA" id="ARBA00022833"/>
    </source>
</evidence>
<protein>
    <recommendedName>
        <fullName evidence="4">CENP-V/GFA domain-containing protein</fullName>
    </recommendedName>
</protein>
<dbReference type="AlphaFoldDB" id="A0A1Y1IBR6"/>
<evidence type="ECO:0000313" key="5">
    <source>
        <dbReference type="EMBL" id="GAQ87412.1"/>
    </source>
</evidence>
<keyword evidence="2" id="KW-0479">Metal-binding</keyword>
<dbReference type="PROSITE" id="PS51891">
    <property type="entry name" value="CENP_V_GFA"/>
    <property type="match status" value="1"/>
</dbReference>
<evidence type="ECO:0000256" key="1">
    <source>
        <dbReference type="ARBA" id="ARBA00005495"/>
    </source>
</evidence>
<dbReference type="EMBL" id="DF237300">
    <property type="protein sequence ID" value="GAQ87412.1"/>
    <property type="molecule type" value="Genomic_DNA"/>
</dbReference>
<dbReference type="GO" id="GO:0046872">
    <property type="term" value="F:metal ion binding"/>
    <property type="evidence" value="ECO:0007669"/>
    <property type="project" value="UniProtKB-KW"/>
</dbReference>
<dbReference type="SUPFAM" id="SSF51316">
    <property type="entry name" value="Mss4-like"/>
    <property type="match status" value="1"/>
</dbReference>
<dbReference type="GO" id="GO:0016846">
    <property type="term" value="F:carbon-sulfur lyase activity"/>
    <property type="evidence" value="ECO:0007669"/>
    <property type="project" value="InterPro"/>
</dbReference>
<evidence type="ECO:0000256" key="2">
    <source>
        <dbReference type="ARBA" id="ARBA00022723"/>
    </source>
</evidence>
<dbReference type="Proteomes" id="UP000054558">
    <property type="component" value="Unassembled WGS sequence"/>
</dbReference>
<keyword evidence="3" id="KW-0862">Zinc</keyword>
<dbReference type="OrthoDB" id="2993351at2759"/>
<dbReference type="OMA" id="DCSLCRR"/>
<proteinExistence type="inferred from homology"/>
<dbReference type="InterPro" id="IPR052355">
    <property type="entry name" value="CENP-V-like"/>
</dbReference>
<dbReference type="InterPro" id="IPR011057">
    <property type="entry name" value="Mss4-like_sf"/>
</dbReference>
<evidence type="ECO:0000259" key="4">
    <source>
        <dbReference type="PROSITE" id="PS51891"/>
    </source>
</evidence>
<reference evidence="5 6" key="1">
    <citation type="journal article" date="2014" name="Nat. Commun.">
        <title>Klebsormidium flaccidum genome reveals primary factors for plant terrestrial adaptation.</title>
        <authorList>
            <person name="Hori K."/>
            <person name="Maruyama F."/>
            <person name="Fujisawa T."/>
            <person name="Togashi T."/>
            <person name="Yamamoto N."/>
            <person name="Seo M."/>
            <person name="Sato S."/>
            <person name="Yamada T."/>
            <person name="Mori H."/>
            <person name="Tajima N."/>
            <person name="Moriyama T."/>
            <person name="Ikeuchi M."/>
            <person name="Watanabe M."/>
            <person name="Wada H."/>
            <person name="Kobayashi K."/>
            <person name="Saito M."/>
            <person name="Masuda T."/>
            <person name="Sasaki-Sekimoto Y."/>
            <person name="Mashiguchi K."/>
            <person name="Awai K."/>
            <person name="Shimojima M."/>
            <person name="Masuda S."/>
            <person name="Iwai M."/>
            <person name="Nobusawa T."/>
            <person name="Narise T."/>
            <person name="Kondo S."/>
            <person name="Saito H."/>
            <person name="Sato R."/>
            <person name="Murakawa M."/>
            <person name="Ihara Y."/>
            <person name="Oshima-Yamada Y."/>
            <person name="Ohtaka K."/>
            <person name="Satoh M."/>
            <person name="Sonobe K."/>
            <person name="Ishii M."/>
            <person name="Ohtani R."/>
            <person name="Kanamori-Sato M."/>
            <person name="Honoki R."/>
            <person name="Miyazaki D."/>
            <person name="Mochizuki H."/>
            <person name="Umetsu J."/>
            <person name="Higashi K."/>
            <person name="Shibata D."/>
            <person name="Kamiya Y."/>
            <person name="Sato N."/>
            <person name="Nakamura Y."/>
            <person name="Tabata S."/>
            <person name="Ida S."/>
            <person name="Kurokawa K."/>
            <person name="Ohta H."/>
        </authorList>
    </citation>
    <scope>NUCLEOTIDE SEQUENCE [LARGE SCALE GENOMIC DNA]</scope>
    <source>
        <strain evidence="5 6">NIES-2285</strain>
    </source>
</reference>
<gene>
    <name evidence="5" type="ORF">KFL_003510060</name>
</gene>
<dbReference type="PANTHER" id="PTHR28620:SF1">
    <property type="entry name" value="CENP-V_GFA DOMAIN-CONTAINING PROTEIN"/>
    <property type="match status" value="1"/>
</dbReference>
<name>A0A1Y1IBR6_KLENI</name>